<evidence type="ECO:0000256" key="1">
    <source>
        <dbReference type="SAM" id="MobiDB-lite"/>
    </source>
</evidence>
<proteinExistence type="predicted"/>
<dbReference type="AlphaFoldDB" id="A0A061HFK1"/>
<dbReference type="OrthoDB" id="5374757at2759"/>
<dbReference type="EMBL" id="UIGY01000130">
    <property type="protein sequence ID" value="SUZ11535.1"/>
    <property type="molecule type" value="Genomic_DNA"/>
</dbReference>
<name>A0A061HFK1_BLUGR</name>
<reference evidence="2" key="2">
    <citation type="submission" date="2013-01" db="EMBL/GenBank/DDBJ databases">
        <title>The wheat powdery mildew genome reveals unique evolution of an obligate biotroph.</title>
        <authorList>
            <person name="Oberhaensli S."/>
            <person name="Wicker T."/>
            <person name="Keller B."/>
        </authorList>
    </citation>
    <scope>NUCLEOTIDE SEQUENCE</scope>
    <source>
        <strain evidence="2">96224</strain>
    </source>
</reference>
<organism evidence="3">
    <name type="scientific">Blumeria graminis f. sp. tritici 96224</name>
    <dbReference type="NCBI Taxonomy" id="1268274"/>
    <lineage>
        <taxon>Eukaryota</taxon>
        <taxon>Fungi</taxon>
        <taxon>Dikarya</taxon>
        <taxon>Ascomycota</taxon>
        <taxon>Pezizomycotina</taxon>
        <taxon>Leotiomycetes</taxon>
        <taxon>Erysiphales</taxon>
        <taxon>Erysiphaceae</taxon>
        <taxon>Blumeria</taxon>
    </lineage>
</organism>
<reference evidence="4" key="1">
    <citation type="journal article" date="2013" name="Nat. Genet.">
        <title>The wheat powdery mildew genome shows the unique evolution of an obligate biotroph.</title>
        <authorList>
            <person name="Wicker T."/>
            <person name="Oberhaensli S."/>
            <person name="Parlange F."/>
            <person name="Buchmann J.P."/>
            <person name="Shatalina M."/>
            <person name="Roffler S."/>
            <person name="Ben-David R."/>
            <person name="Dolezel J."/>
            <person name="Simkova H."/>
            <person name="Schulze-Lefert P."/>
            <person name="Spanu P.D."/>
            <person name="Bruggmann R."/>
            <person name="Amselem J."/>
            <person name="Quesneville H."/>
            <person name="Ver Loren van Themaat E."/>
            <person name="Paape T."/>
            <person name="Shimizu K.K."/>
            <person name="Keller B."/>
        </authorList>
    </citation>
    <scope>NUCLEOTIDE SEQUENCE [LARGE SCALE GENOMIC DNA]</scope>
    <source>
        <strain evidence="4">96224</strain>
    </source>
</reference>
<dbReference type="PANTHER" id="PTHR40635:SF1">
    <property type="match status" value="1"/>
</dbReference>
<dbReference type="HOGENOM" id="CLU_066070_0_0_1"/>
<reference evidence="3" key="3">
    <citation type="submission" date="2018-07" db="EMBL/GenBank/DDBJ databases">
        <authorList>
            <person name="Quirk P.G."/>
            <person name="Krulwich T.A."/>
        </authorList>
    </citation>
    <scope>NUCLEOTIDE SEQUENCE</scope>
    <source>
        <strain evidence="3">96224</strain>
    </source>
</reference>
<feature type="non-terminal residue" evidence="3">
    <location>
        <position position="274"/>
    </location>
</feature>
<gene>
    <name evidence="2" type="ORF">BGT96224_A21080</name>
    <name evidence="3" type="ORF">BGT96224V2_LOCUS4708</name>
</gene>
<protein>
    <submittedName>
        <fullName evidence="3">BgtA-21080</fullName>
    </submittedName>
</protein>
<dbReference type="Proteomes" id="UP000053110">
    <property type="component" value="Unassembled WGS sequence"/>
</dbReference>
<evidence type="ECO:0000313" key="2">
    <source>
        <dbReference type="EMBL" id="EPQ63684.1"/>
    </source>
</evidence>
<evidence type="ECO:0000313" key="3">
    <source>
        <dbReference type="EMBL" id="SUZ11535.1"/>
    </source>
</evidence>
<accession>A0A061HFK1</accession>
<dbReference type="PANTHER" id="PTHR40635">
    <property type="match status" value="1"/>
</dbReference>
<sequence>MPLIRRYLRITKYSVLECRIYPENPALTESWLLNPRKNILSRVIESIHPLVLPKLREERERYLGKGSKKKRIKDVVVQDDFEVSVFLTETGTRHSLLTKKKCFRNPRARGMVSNSTKLLGTEEEAVIDLDPTIIRVEDGENEESRLYDIPPAEPTVVKDTSPNTTDQDQTRVTTKRTRDSQSFDSVNYEQPLKRNKSHHDLFLDDETDEKKMIMQTTYDGFSVYGRALCLVVKRRDTAGKEPIGQAAMENWIASTQQLPADEESMNHASENINE</sequence>
<dbReference type="EMBL" id="KE375102">
    <property type="protein sequence ID" value="EPQ63684.1"/>
    <property type="molecule type" value="Genomic_DNA"/>
</dbReference>
<feature type="compositionally biased region" description="Polar residues" evidence="1">
    <location>
        <begin position="158"/>
        <end position="172"/>
    </location>
</feature>
<evidence type="ECO:0000313" key="4">
    <source>
        <dbReference type="Proteomes" id="UP000053110"/>
    </source>
</evidence>
<feature type="region of interest" description="Disordered" evidence="1">
    <location>
        <begin position="152"/>
        <end position="191"/>
    </location>
</feature>